<dbReference type="Pfam" id="PF25066">
    <property type="entry name" value="TPR_VPS8_2"/>
    <property type="match status" value="1"/>
</dbReference>
<dbReference type="PROSITE" id="PS50082">
    <property type="entry name" value="WD_REPEATS_2"/>
    <property type="match status" value="1"/>
</dbReference>
<dbReference type="PANTHER" id="PTHR12616">
    <property type="entry name" value="VACUOLAR PROTEIN SORTING VPS41"/>
    <property type="match status" value="1"/>
</dbReference>
<evidence type="ECO:0000313" key="5">
    <source>
        <dbReference type="EMBL" id="KAG7660458.1"/>
    </source>
</evidence>
<comment type="caution">
    <text evidence="5">The sequence shown here is derived from an EMBL/GenBank/DDBJ whole genome shotgun (WGS) entry which is preliminary data.</text>
</comment>
<reference evidence="5 6" key="1">
    <citation type="journal article" date="2021" name="DNA Res.">
        <title>Genome analysis of Candida subhashii reveals its hybrid nature and dual mitochondrial genome conformations.</title>
        <authorList>
            <person name="Mixao V."/>
            <person name="Hegedusova E."/>
            <person name="Saus E."/>
            <person name="Pryszcz L.P."/>
            <person name="Cillingova A."/>
            <person name="Nosek J."/>
            <person name="Gabaldon T."/>
        </authorList>
    </citation>
    <scope>NUCLEOTIDE SEQUENCE [LARGE SCALE GENOMIC DNA]</scope>
    <source>
        <strain evidence="5 6">CBS 10753</strain>
    </source>
</reference>
<dbReference type="RefSeq" id="XP_049260692.1">
    <property type="nucleotide sequence ID" value="XM_049410161.1"/>
</dbReference>
<dbReference type="Pfam" id="PF23413">
    <property type="entry name" value="zf_RING_Vps8_fungal"/>
    <property type="match status" value="1"/>
</dbReference>
<evidence type="ECO:0000256" key="1">
    <source>
        <dbReference type="PROSITE-ProRule" id="PRU00221"/>
    </source>
</evidence>
<feature type="domain" description="VPS8-like TPR-like repeats" evidence="4">
    <location>
        <begin position="1251"/>
        <end position="1312"/>
    </location>
</feature>
<evidence type="ECO:0000256" key="2">
    <source>
        <dbReference type="SAM" id="MobiDB-lite"/>
    </source>
</evidence>
<evidence type="ECO:0000259" key="4">
    <source>
        <dbReference type="Pfam" id="PF25066"/>
    </source>
</evidence>
<dbReference type="GO" id="GO:0005770">
    <property type="term" value="C:late endosome"/>
    <property type="evidence" value="ECO:0007669"/>
    <property type="project" value="TreeGrafter"/>
</dbReference>
<dbReference type="SMART" id="SM00320">
    <property type="entry name" value="WD40"/>
    <property type="match status" value="2"/>
</dbReference>
<proteinExistence type="predicted"/>
<gene>
    <name evidence="5" type="ORF">J8A68_006030</name>
</gene>
<feature type="region of interest" description="Disordered" evidence="2">
    <location>
        <begin position="1"/>
        <end position="20"/>
    </location>
</feature>
<evidence type="ECO:0000313" key="6">
    <source>
        <dbReference type="Proteomes" id="UP000694255"/>
    </source>
</evidence>
<dbReference type="GO" id="GO:0006623">
    <property type="term" value="P:protein targeting to vacuole"/>
    <property type="evidence" value="ECO:0007669"/>
    <property type="project" value="InterPro"/>
</dbReference>
<dbReference type="PROSITE" id="PS00678">
    <property type="entry name" value="WD_REPEATS_1"/>
    <property type="match status" value="1"/>
</dbReference>
<accession>A0A8J5QF86</accession>
<dbReference type="GO" id="GO:0034058">
    <property type="term" value="P:endosomal vesicle fusion"/>
    <property type="evidence" value="ECO:0007669"/>
    <property type="project" value="TreeGrafter"/>
</dbReference>
<keyword evidence="6" id="KW-1185">Reference proteome</keyword>
<dbReference type="InterPro" id="IPR019775">
    <property type="entry name" value="WD40_repeat_CS"/>
</dbReference>
<dbReference type="GeneID" id="73472829"/>
<dbReference type="PANTHER" id="PTHR12616:SF8">
    <property type="entry name" value="VACUOLAR PROTEIN SORTING-ASSOCIATED PROTEIN 8 HOMOLOG"/>
    <property type="match status" value="1"/>
</dbReference>
<dbReference type="Pfam" id="PF12816">
    <property type="entry name" value="TPR_Vps8"/>
    <property type="match status" value="1"/>
</dbReference>
<dbReference type="Proteomes" id="UP000694255">
    <property type="component" value="Unassembled WGS sequence"/>
</dbReference>
<organism evidence="5 6">
    <name type="scientific">[Candida] subhashii</name>
    <dbReference type="NCBI Taxonomy" id="561895"/>
    <lineage>
        <taxon>Eukaryota</taxon>
        <taxon>Fungi</taxon>
        <taxon>Dikarya</taxon>
        <taxon>Ascomycota</taxon>
        <taxon>Saccharomycotina</taxon>
        <taxon>Pichiomycetes</taxon>
        <taxon>Debaryomycetaceae</taxon>
        <taxon>Spathaspora</taxon>
    </lineage>
</organism>
<feature type="compositionally biased region" description="Low complexity" evidence="2">
    <location>
        <begin position="1"/>
        <end position="13"/>
    </location>
</feature>
<evidence type="ECO:0000259" key="3">
    <source>
        <dbReference type="Pfam" id="PF12816"/>
    </source>
</evidence>
<sequence length="1416" mass="161982">MASSLPTTPSKKSTNGDTNGLFNLSTTSLTNHSSSSFISSSTSSSIRQSSPIKKLHFDDRSRTKTSLALRSYKKSSFSTLNLVNNNLNHHQPIDQEPLHGVFKWNETTDISDIISSMGFVDNHGPVVDMAATAIHLGLATEKGRVVIFNYHQEIECVLIVEVEEEERHERTRSSAGGGGGGGSGEVEISCMSFSADSTMLAAGYKNGQIRLWDLNSKKVTMGTGGIPSILPYFVIQPISLSGRFTKNFQGHIIDCKITNISFINDSNSQLISTDESGLVFYHNGIKKFMNKYFSCSKILGKNDANLSTNTDNGDDRFSILTSEMLPLGSSHQITDKMGILAILTPKLLTIVSTISLNDSHIPNVIQHFKIGRSKHVNITPNGLVGSLSWCPCMESQNGKIIKNAKIAYSWNNVLTIIELNNQSFPPNFISVINELKNKDKSVPKLPFKKTSRWISPHPSDVIQSTKWISSDILTIFLSQQSQTTTMISFYYDGKSLTPVGQDPIQINIHRLVSFKNRLLAFTLLPERKIFMGRQMSWADIISTKLSQGNYADALETVYEYYTTMERSSNGSASDGKLILVGLDKDQTRRQGLVEPYLEQIMRESIGYLFSRDRGKEERREYLGVYFRIVSLIAPKGFDILEEVFEKLEEEGEEEDEEFFGVLEPFILTNSIKALPALLLKRLVEYYIQANKGELLTDMLCMMDIESLDIDLTIQLCEQYNLRDCLIYIWNYLLHDYETPLIDFLSDILQPDEEFIQSEEYLKAYTYMSYILTGRQYPTDRFIEPKYESEAKTKICDILFSNTSISRNGHSVPCIKQSTIFPYLYTFLKINSFEMLSTMNEFFEDPHLNDDSQRLNRQYLTEALIDLYDSNERDLSDQDRCQLAIFVGRNYPKYSQFIRLSESILTKIINTLCECNEGEEYSQDCELALSSLLPHYAPDIGEDFLIEKLTLAKYYNVLIGIYKSKGQYSNALEIWIKKLNEENSNDENIREEYESSSGGDSLLTMVEQSFLGSRNANDRLVLISVIKNNFMVFVRLDIGNFVSLVDKYCPQLHFQVFELNDDVMEFAYLKELFDGKKKVCRDYIPFVGKYIEVLAMFDSPAVFQFVQNWQSILIDDENEFNKCIDVLRSKELVDSQASLLVLKGDYLEAETSILDYMKKIAPKLEDNQSIRDKFEQILSYLVNICELPQTYTILIESDFSLNEKMWLDVIHNLVEMANNTKKLTTHDFINKCIHDCFRTISDYKLNSIHIGDQKEKSFLVIFNRFLQEYSQESKIATLSNIRGILQEVFISYSYESEMLKISLRMLNKDIYKNTILIKGNKLRGWNIKAKICSSCGKLMWGGNGSSTIMDDHILAWEDRERRHLLLVTEQMKEEDSRQVFHSCELIFFMCGHGYHLKCLESLGIKHKKYCLICLPNN</sequence>
<keyword evidence="1" id="KW-0853">WD repeat</keyword>
<dbReference type="InterPro" id="IPR045111">
    <property type="entry name" value="Vps41/Vps8"/>
</dbReference>
<protein>
    <submittedName>
        <fullName evidence="5">VPS8</fullName>
    </submittedName>
</protein>
<name>A0A8J5QF86_9ASCO</name>
<dbReference type="Pfam" id="PF23410">
    <property type="entry name" value="Beta-prop_VPS8"/>
    <property type="match status" value="1"/>
</dbReference>
<dbReference type="OrthoDB" id="289913at2759"/>
<dbReference type="InterPro" id="IPR025941">
    <property type="entry name" value="Vps8_central_dom"/>
</dbReference>
<dbReference type="EMBL" id="JAGSYN010000300">
    <property type="protein sequence ID" value="KAG7660458.1"/>
    <property type="molecule type" value="Genomic_DNA"/>
</dbReference>
<dbReference type="InterPro" id="IPR059070">
    <property type="entry name" value="TPR_VPS8_2"/>
</dbReference>
<feature type="repeat" description="WD" evidence="1">
    <location>
        <begin position="188"/>
        <end position="222"/>
    </location>
</feature>
<feature type="domain" description="Vacuolar protein sorting-associated protein 8 central" evidence="3">
    <location>
        <begin position="658"/>
        <end position="842"/>
    </location>
</feature>
<dbReference type="InterPro" id="IPR001680">
    <property type="entry name" value="WD40_rpt"/>
</dbReference>
<dbReference type="GO" id="GO:0030897">
    <property type="term" value="C:HOPS complex"/>
    <property type="evidence" value="ECO:0007669"/>
    <property type="project" value="TreeGrafter"/>
</dbReference>